<keyword evidence="1" id="KW-1133">Transmembrane helix</keyword>
<dbReference type="InterPro" id="IPR007038">
    <property type="entry name" value="HupE_UreJ"/>
</dbReference>
<evidence type="ECO:0000313" key="3">
    <source>
        <dbReference type="Proteomes" id="UP000632222"/>
    </source>
</evidence>
<feature type="transmembrane region" description="Helical" evidence="1">
    <location>
        <begin position="26"/>
        <end position="50"/>
    </location>
</feature>
<evidence type="ECO:0000256" key="1">
    <source>
        <dbReference type="SAM" id="Phobius"/>
    </source>
</evidence>
<feature type="transmembrane region" description="Helical" evidence="1">
    <location>
        <begin position="57"/>
        <end position="75"/>
    </location>
</feature>
<protein>
    <recommendedName>
        <fullName evidence="4">Urease accessory protein UreJ</fullName>
    </recommendedName>
</protein>
<dbReference type="EMBL" id="BMOD01000043">
    <property type="protein sequence ID" value="GGJ58377.1"/>
    <property type="molecule type" value="Genomic_DNA"/>
</dbReference>
<keyword evidence="1" id="KW-0472">Membrane</keyword>
<proteinExistence type="predicted"/>
<name>A0ABQ2DIF4_9DEIO</name>
<dbReference type="Pfam" id="PF04955">
    <property type="entry name" value="HupE_UreJ"/>
    <property type="match status" value="1"/>
</dbReference>
<organism evidence="2 3">
    <name type="scientific">Deinococcus roseus</name>
    <dbReference type="NCBI Taxonomy" id="392414"/>
    <lineage>
        <taxon>Bacteria</taxon>
        <taxon>Thermotogati</taxon>
        <taxon>Deinococcota</taxon>
        <taxon>Deinococci</taxon>
        <taxon>Deinococcales</taxon>
        <taxon>Deinococcaceae</taxon>
        <taxon>Deinococcus</taxon>
    </lineage>
</organism>
<dbReference type="Proteomes" id="UP000632222">
    <property type="component" value="Unassembled WGS sequence"/>
</dbReference>
<evidence type="ECO:0008006" key="4">
    <source>
        <dbReference type="Google" id="ProtNLM"/>
    </source>
</evidence>
<comment type="caution">
    <text evidence="2">The sequence shown here is derived from an EMBL/GenBank/DDBJ whole genome shotgun (WGS) entry which is preliminary data.</text>
</comment>
<reference evidence="3" key="1">
    <citation type="journal article" date="2019" name="Int. J. Syst. Evol. Microbiol.">
        <title>The Global Catalogue of Microorganisms (GCM) 10K type strain sequencing project: providing services to taxonomists for standard genome sequencing and annotation.</title>
        <authorList>
            <consortium name="The Broad Institute Genomics Platform"/>
            <consortium name="The Broad Institute Genome Sequencing Center for Infectious Disease"/>
            <person name="Wu L."/>
            <person name="Ma J."/>
        </authorList>
    </citation>
    <scope>NUCLEOTIDE SEQUENCE [LARGE SCALE GENOMIC DNA]</scope>
    <source>
        <strain evidence="3">JCM 14370</strain>
    </source>
</reference>
<evidence type="ECO:0000313" key="2">
    <source>
        <dbReference type="EMBL" id="GGJ58377.1"/>
    </source>
</evidence>
<accession>A0ABQ2DIF4</accession>
<keyword evidence="1" id="KW-0812">Transmembrane</keyword>
<keyword evidence="3" id="KW-1185">Reference proteome</keyword>
<sequence length="76" mass="7838">MALVGLFALFHGHAHGAEMPSTASGLEYALGFILATALLHLSGIAGSLLLKRTLNVNALRMSGLGVLLGGVYLMFA</sequence>
<gene>
    <name evidence="2" type="ORF">GCM10008938_50580</name>
</gene>